<name>A0A836CEB5_9STRA</name>
<dbReference type="InterPro" id="IPR006498">
    <property type="entry name" value="Tail_tube"/>
</dbReference>
<sequence>MAKNLPAYVLRDCTLFVDKESHIGQTDEIVLPVLEVKTEEMRNGGMIKPRRIHLGYSTTDASFTFTSFDPALISLFGLEAGKEIPIIAYGYFQDEDGVSHDGRAEMRGFFTKNDAGTWKAGDVASNATEFTAHSYRIFMDEEEILSVDDFEVKRNGVSERPGRRTALRFD</sequence>
<evidence type="ECO:0000313" key="2">
    <source>
        <dbReference type="Proteomes" id="UP000664859"/>
    </source>
</evidence>
<dbReference type="Pfam" id="PF04985">
    <property type="entry name" value="Phage_tube"/>
    <property type="match status" value="1"/>
</dbReference>
<keyword evidence="2" id="KW-1185">Reference proteome</keyword>
<accession>A0A836CEB5</accession>
<evidence type="ECO:0000313" key="1">
    <source>
        <dbReference type="EMBL" id="KAG5183310.1"/>
    </source>
</evidence>
<dbReference type="AlphaFoldDB" id="A0A836CEB5"/>
<dbReference type="Proteomes" id="UP000664859">
    <property type="component" value="Unassembled WGS sequence"/>
</dbReference>
<reference evidence="1" key="1">
    <citation type="submission" date="2021-02" db="EMBL/GenBank/DDBJ databases">
        <title>First Annotated Genome of the Yellow-green Alga Tribonema minus.</title>
        <authorList>
            <person name="Mahan K.M."/>
        </authorList>
    </citation>
    <scope>NUCLEOTIDE SEQUENCE</scope>
    <source>
        <strain evidence="1">UTEX B ZZ1240</strain>
    </source>
</reference>
<gene>
    <name evidence="1" type="ORF">JKP88DRAFT_290460</name>
</gene>
<comment type="caution">
    <text evidence="1">The sequence shown here is derived from an EMBL/GenBank/DDBJ whole genome shotgun (WGS) entry which is preliminary data.</text>
</comment>
<organism evidence="1 2">
    <name type="scientific">Tribonema minus</name>
    <dbReference type="NCBI Taxonomy" id="303371"/>
    <lineage>
        <taxon>Eukaryota</taxon>
        <taxon>Sar</taxon>
        <taxon>Stramenopiles</taxon>
        <taxon>Ochrophyta</taxon>
        <taxon>PX clade</taxon>
        <taxon>Xanthophyceae</taxon>
        <taxon>Tribonematales</taxon>
        <taxon>Tribonemataceae</taxon>
        <taxon>Tribonema</taxon>
    </lineage>
</organism>
<protein>
    <submittedName>
        <fullName evidence="1">Phage major tail tube protein</fullName>
    </submittedName>
</protein>
<dbReference type="EMBL" id="JAFCMP010000221">
    <property type="protein sequence ID" value="KAG5183310.1"/>
    <property type="molecule type" value="Genomic_DNA"/>
</dbReference>
<proteinExistence type="predicted"/>